<dbReference type="InterPro" id="IPR000276">
    <property type="entry name" value="GPCR_Rhodpsn"/>
</dbReference>
<keyword evidence="7" id="KW-0807">Transducer</keyword>
<sequence length="353" mass="39692">MDNNISTTTIDPVVARLTAARIGIQHIGQPILFTLGMIGCILNIAIFLRPSMRINSCAIYFHASSWANLFCLTWGLFISMLASFTNNNPLTYNSAYCKIRYYILTGSQLASRACVVLACLDRFLLCSQSAQQRLFCRPNVAIKVMLLTIVGCACLSIYVLIVYDAFPQQRQCNVSSATGRIIDTTVLFLFNFGTPALLMSTLSGMIIWRLKQNAKRIGRQKVHVRKRDLQLSTMLIGQVVLYITTALPFVSNFVYLTVTQYVPSSSKSSYRIAAESLAITTTGSFGTFIFNALTFYVYTLTAPSFRRELFALIVPRRWTNHSQATEQFQLSQTNRVHPFLRDAKSINSQVERN</sequence>
<reference evidence="10" key="1">
    <citation type="submission" date="2021-02" db="EMBL/GenBank/DDBJ databases">
        <authorList>
            <person name="Nowell W R."/>
        </authorList>
    </citation>
    <scope>NUCLEOTIDE SEQUENCE</scope>
</reference>
<keyword evidence="4" id="KW-0297">G-protein coupled receptor</keyword>
<keyword evidence="2 8" id="KW-0812">Transmembrane</keyword>
<dbReference type="PANTHER" id="PTHR24243:SF230">
    <property type="entry name" value="G-PROTEIN COUPLED RECEPTORS FAMILY 1 PROFILE DOMAIN-CONTAINING PROTEIN"/>
    <property type="match status" value="1"/>
</dbReference>
<dbReference type="EMBL" id="CAJOBE010005169">
    <property type="protein sequence ID" value="CAF3963146.1"/>
    <property type="molecule type" value="Genomic_DNA"/>
</dbReference>
<feature type="transmembrane region" description="Helical" evidence="8">
    <location>
        <begin position="231"/>
        <end position="256"/>
    </location>
</feature>
<dbReference type="Gene3D" id="1.20.1070.10">
    <property type="entry name" value="Rhodopsin 7-helix transmembrane proteins"/>
    <property type="match status" value="1"/>
</dbReference>
<dbReference type="Proteomes" id="UP000663874">
    <property type="component" value="Unassembled WGS sequence"/>
</dbReference>
<accession>A0A814I728</accession>
<keyword evidence="6" id="KW-0675">Receptor</keyword>
<dbReference type="SUPFAM" id="SSF81321">
    <property type="entry name" value="Family A G protein-coupled receptor-like"/>
    <property type="match status" value="1"/>
</dbReference>
<organism evidence="10 12">
    <name type="scientific">Rotaria sordida</name>
    <dbReference type="NCBI Taxonomy" id="392033"/>
    <lineage>
        <taxon>Eukaryota</taxon>
        <taxon>Metazoa</taxon>
        <taxon>Spiralia</taxon>
        <taxon>Gnathifera</taxon>
        <taxon>Rotifera</taxon>
        <taxon>Eurotatoria</taxon>
        <taxon>Bdelloidea</taxon>
        <taxon>Philodinida</taxon>
        <taxon>Philodinidae</taxon>
        <taxon>Rotaria</taxon>
    </lineage>
</organism>
<proteinExistence type="predicted"/>
<dbReference type="EMBL" id="CAJNOU010000517">
    <property type="protein sequence ID" value="CAF1020459.1"/>
    <property type="molecule type" value="Genomic_DNA"/>
</dbReference>
<evidence type="ECO:0000256" key="4">
    <source>
        <dbReference type="ARBA" id="ARBA00023040"/>
    </source>
</evidence>
<evidence type="ECO:0000256" key="2">
    <source>
        <dbReference type="ARBA" id="ARBA00022692"/>
    </source>
</evidence>
<dbReference type="GO" id="GO:0004930">
    <property type="term" value="F:G protein-coupled receptor activity"/>
    <property type="evidence" value="ECO:0007669"/>
    <property type="project" value="UniProtKB-KW"/>
</dbReference>
<protein>
    <recommendedName>
        <fullName evidence="9">G-protein coupled receptors family 1 profile domain-containing protein</fullName>
    </recommendedName>
</protein>
<comment type="subcellular location">
    <subcellularLocation>
        <location evidence="1">Membrane</location>
        <topology evidence="1">Multi-pass membrane protein</topology>
    </subcellularLocation>
</comment>
<feature type="transmembrane region" description="Helical" evidence="8">
    <location>
        <begin position="140"/>
        <end position="166"/>
    </location>
</feature>
<feature type="transmembrane region" description="Helical" evidence="8">
    <location>
        <begin position="60"/>
        <end position="81"/>
    </location>
</feature>
<keyword evidence="5 8" id="KW-0472">Membrane</keyword>
<dbReference type="PANTHER" id="PTHR24243">
    <property type="entry name" value="G-PROTEIN COUPLED RECEPTOR"/>
    <property type="match status" value="1"/>
</dbReference>
<evidence type="ECO:0000256" key="8">
    <source>
        <dbReference type="SAM" id="Phobius"/>
    </source>
</evidence>
<dbReference type="InterPro" id="IPR017452">
    <property type="entry name" value="GPCR_Rhodpsn_7TM"/>
</dbReference>
<feature type="transmembrane region" description="Helical" evidence="8">
    <location>
        <begin position="27"/>
        <end position="48"/>
    </location>
</feature>
<evidence type="ECO:0000256" key="7">
    <source>
        <dbReference type="ARBA" id="ARBA00023224"/>
    </source>
</evidence>
<keyword evidence="3 8" id="KW-1133">Transmembrane helix</keyword>
<gene>
    <name evidence="11" type="ORF">FNK824_LOCUS23899</name>
    <name evidence="10" type="ORF">SEV965_LOCUS11774</name>
</gene>
<evidence type="ECO:0000313" key="12">
    <source>
        <dbReference type="Proteomes" id="UP000663889"/>
    </source>
</evidence>
<feature type="transmembrane region" description="Helical" evidence="8">
    <location>
        <begin position="186"/>
        <end position="210"/>
    </location>
</feature>
<feature type="transmembrane region" description="Helical" evidence="8">
    <location>
        <begin position="276"/>
        <end position="298"/>
    </location>
</feature>
<comment type="caution">
    <text evidence="10">The sequence shown here is derived from an EMBL/GenBank/DDBJ whole genome shotgun (WGS) entry which is preliminary data.</text>
</comment>
<dbReference type="AlphaFoldDB" id="A0A814I728"/>
<dbReference type="PROSITE" id="PS50262">
    <property type="entry name" value="G_PROTEIN_RECEP_F1_2"/>
    <property type="match status" value="1"/>
</dbReference>
<evidence type="ECO:0000256" key="3">
    <source>
        <dbReference type="ARBA" id="ARBA00022989"/>
    </source>
</evidence>
<name>A0A814I728_9BILA</name>
<dbReference type="Proteomes" id="UP000663889">
    <property type="component" value="Unassembled WGS sequence"/>
</dbReference>
<evidence type="ECO:0000313" key="10">
    <source>
        <dbReference type="EMBL" id="CAF1020459.1"/>
    </source>
</evidence>
<evidence type="ECO:0000256" key="5">
    <source>
        <dbReference type="ARBA" id="ARBA00023136"/>
    </source>
</evidence>
<evidence type="ECO:0000313" key="11">
    <source>
        <dbReference type="EMBL" id="CAF3963146.1"/>
    </source>
</evidence>
<dbReference type="GO" id="GO:0005886">
    <property type="term" value="C:plasma membrane"/>
    <property type="evidence" value="ECO:0007669"/>
    <property type="project" value="TreeGrafter"/>
</dbReference>
<dbReference type="Pfam" id="PF00001">
    <property type="entry name" value="7tm_1"/>
    <property type="match status" value="1"/>
</dbReference>
<evidence type="ECO:0000256" key="1">
    <source>
        <dbReference type="ARBA" id="ARBA00004141"/>
    </source>
</evidence>
<evidence type="ECO:0000259" key="9">
    <source>
        <dbReference type="PROSITE" id="PS50262"/>
    </source>
</evidence>
<evidence type="ECO:0000256" key="6">
    <source>
        <dbReference type="ARBA" id="ARBA00023170"/>
    </source>
</evidence>
<feature type="domain" description="G-protein coupled receptors family 1 profile" evidence="9">
    <location>
        <begin position="39"/>
        <end position="290"/>
    </location>
</feature>